<protein>
    <submittedName>
        <fullName evidence="2">DUF3014 domain-containing protein</fullName>
    </submittedName>
</protein>
<dbReference type="Proteomes" id="UP001382455">
    <property type="component" value="Unassembled WGS sequence"/>
</dbReference>
<feature type="transmembrane region" description="Helical" evidence="1">
    <location>
        <begin position="12"/>
        <end position="30"/>
    </location>
</feature>
<dbReference type="EMBL" id="JBAWKS010000001">
    <property type="protein sequence ID" value="MEI4549847.1"/>
    <property type="molecule type" value="Genomic_DNA"/>
</dbReference>
<evidence type="ECO:0000256" key="1">
    <source>
        <dbReference type="SAM" id="Phobius"/>
    </source>
</evidence>
<dbReference type="Pfam" id="PF11219">
    <property type="entry name" value="DUF3014"/>
    <property type="match status" value="1"/>
</dbReference>
<accession>A0ABU8ESH1</accession>
<keyword evidence="1" id="KW-0812">Transmembrane</keyword>
<gene>
    <name evidence="2" type="ORF">WAE96_09155</name>
</gene>
<evidence type="ECO:0000313" key="3">
    <source>
        <dbReference type="Proteomes" id="UP001382455"/>
    </source>
</evidence>
<dbReference type="InterPro" id="IPR021382">
    <property type="entry name" value="DUF3014"/>
</dbReference>
<keyword evidence="1" id="KW-0472">Membrane</keyword>
<evidence type="ECO:0000313" key="2">
    <source>
        <dbReference type="EMBL" id="MEI4549847.1"/>
    </source>
</evidence>
<proteinExistence type="predicted"/>
<keyword evidence="3" id="KW-1185">Reference proteome</keyword>
<keyword evidence="1" id="KW-1133">Transmembrane helix</keyword>
<dbReference type="RefSeq" id="WP_336435254.1">
    <property type="nucleotide sequence ID" value="NZ_JBAWKS010000001.1"/>
</dbReference>
<name>A0ABU8ESH1_9GAMM</name>
<reference evidence="2 3" key="1">
    <citation type="submission" date="2023-12" db="EMBL/GenBank/DDBJ databases">
        <title>Friends and Foes: Symbiotic and Algicidal bacterial influence on Karenia brevis blooms.</title>
        <authorList>
            <person name="Fei C."/>
            <person name="Mohamed A.R."/>
            <person name="Booker A."/>
            <person name="Arshad M."/>
            <person name="Klass S."/>
            <person name="Ahn S."/>
            <person name="Gilbert P.M."/>
            <person name="Heil C.A."/>
            <person name="Martinez J.M."/>
            <person name="Amin S.A."/>
        </authorList>
    </citation>
    <scope>NUCLEOTIDE SEQUENCE [LARGE SCALE GENOMIC DNA]</scope>
    <source>
        <strain evidence="2 3">CE15</strain>
    </source>
</reference>
<organism evidence="2 3">
    <name type="scientific">Pseudoalteromonas spongiae</name>
    <dbReference type="NCBI Taxonomy" id="298657"/>
    <lineage>
        <taxon>Bacteria</taxon>
        <taxon>Pseudomonadati</taxon>
        <taxon>Pseudomonadota</taxon>
        <taxon>Gammaproteobacteria</taxon>
        <taxon>Alteromonadales</taxon>
        <taxon>Pseudoalteromonadaceae</taxon>
        <taxon>Pseudoalteromonas</taxon>
    </lineage>
</organism>
<sequence length="283" mass="31447">MTTNSQNKLPYIVGLSLVAIVIAVAAMQLMKGDKPVEPGERQVIELPQPTEPVETEQETQVVTNDPVIEPVVEQVVVTKEPEVEEPVTPEVTRVLPSLDDSDSVVRESLADVVSVNLLKLVVSDDLIRRAVVYTENLADGKLAKKHQMFVAPKQAFSVNDGAIITVNPESFERYDPYVSLLTKLSEKQIIALIDEYKPLIQDAYDEIGLSDYEFEQRLALAIQHLLDTPAVPLDTPLTSQSVTYKYAVPEYEALSDAQKQLLRLGPDNMAQVKTKLSRLLKQL</sequence>
<comment type="caution">
    <text evidence="2">The sequence shown here is derived from an EMBL/GenBank/DDBJ whole genome shotgun (WGS) entry which is preliminary data.</text>
</comment>